<reference evidence="6 7" key="1">
    <citation type="submission" date="2015-03" db="EMBL/GenBank/DDBJ databases">
        <title>Luteipulveratus halotolerans sp. nov., a novel actinobacterium (Dermacoccaceae) from Sarawak, Malaysia.</title>
        <authorList>
            <person name="Juboi H."/>
            <person name="Basik A."/>
            <person name="Shamsul S.S."/>
            <person name="Arnold P."/>
            <person name="Schmitt E.K."/>
            <person name="Sanglier J.-J."/>
            <person name="Yeo T."/>
        </authorList>
    </citation>
    <scope>NUCLEOTIDE SEQUENCE [LARGE SCALE GENOMIC DNA]</scope>
    <source>
        <strain evidence="6 7">MN07-A0370</strain>
    </source>
</reference>
<sequence>MSARSGIGPTISRRTVLALLGAAPTSAALGRMGSANKAIYQFVRHSPPARTDVYDGTGKLVATFTDRARTVTLAGPARTFAEAGSTSATVRQSTWVRVAPRAWSAGEASASWVRPWLNAVVGSPVGDILTLAMQYVDGAPNITDADGTRYAGDAAYGPIVAGEHLEGSDIQDYLGVPWTFDDGVTRMPRTDRYGMVDCSGFVRLLLGLRFGFPLLSGYVAGPGLPRRAQDLAARGPGTMVIPDTGVRPTNLAALRPGDLLFFSTEGDGIINHVAFYLGIDSAGRRRFFSSRKTFEGPTMGDVGGVSVLDGNGYYAVGLRSARRV</sequence>
<keyword evidence="7" id="KW-1185">Reference proteome</keyword>
<accession>A0A0K1JLD5</accession>
<evidence type="ECO:0000256" key="1">
    <source>
        <dbReference type="ARBA" id="ARBA00007074"/>
    </source>
</evidence>
<dbReference type="InterPro" id="IPR000064">
    <property type="entry name" value="NLP_P60_dom"/>
</dbReference>
<protein>
    <recommendedName>
        <fullName evidence="5">NlpC/P60 domain-containing protein</fullName>
    </recommendedName>
</protein>
<proteinExistence type="inferred from homology"/>
<dbReference type="GO" id="GO:0006508">
    <property type="term" value="P:proteolysis"/>
    <property type="evidence" value="ECO:0007669"/>
    <property type="project" value="UniProtKB-KW"/>
</dbReference>
<dbReference type="Gene3D" id="3.90.1720.10">
    <property type="entry name" value="endopeptidase domain like (from Nostoc punctiforme)"/>
    <property type="match status" value="1"/>
</dbReference>
<dbReference type="AlphaFoldDB" id="A0A0K1JLD5"/>
<comment type="similarity">
    <text evidence="1">Belongs to the peptidase C40 family.</text>
</comment>
<keyword evidence="3" id="KW-0378">Hydrolase</keyword>
<dbReference type="InterPro" id="IPR038765">
    <property type="entry name" value="Papain-like_cys_pep_sf"/>
</dbReference>
<dbReference type="GO" id="GO:0008234">
    <property type="term" value="F:cysteine-type peptidase activity"/>
    <property type="evidence" value="ECO:0007669"/>
    <property type="project" value="UniProtKB-KW"/>
</dbReference>
<evidence type="ECO:0000256" key="3">
    <source>
        <dbReference type="ARBA" id="ARBA00022801"/>
    </source>
</evidence>
<dbReference type="EMBL" id="CP011112">
    <property type="protein sequence ID" value="AKU17526.1"/>
    <property type="molecule type" value="Genomic_DNA"/>
</dbReference>
<dbReference type="KEGG" id="lmoi:VV02_19560"/>
<dbReference type="Pfam" id="PF00877">
    <property type="entry name" value="NLPC_P60"/>
    <property type="match status" value="1"/>
</dbReference>
<organism evidence="6 7">
    <name type="scientific">Luteipulveratus mongoliensis</name>
    <dbReference type="NCBI Taxonomy" id="571913"/>
    <lineage>
        <taxon>Bacteria</taxon>
        <taxon>Bacillati</taxon>
        <taxon>Actinomycetota</taxon>
        <taxon>Actinomycetes</taxon>
        <taxon>Micrococcales</taxon>
        <taxon>Dermacoccaceae</taxon>
        <taxon>Luteipulveratus</taxon>
    </lineage>
</organism>
<dbReference type="STRING" id="571913.VV02_19560"/>
<feature type="domain" description="NlpC/P60" evidence="5">
    <location>
        <begin position="160"/>
        <end position="324"/>
    </location>
</feature>
<evidence type="ECO:0000313" key="7">
    <source>
        <dbReference type="Proteomes" id="UP000066480"/>
    </source>
</evidence>
<evidence type="ECO:0000256" key="2">
    <source>
        <dbReference type="ARBA" id="ARBA00022670"/>
    </source>
</evidence>
<dbReference type="Proteomes" id="UP000066480">
    <property type="component" value="Chromosome"/>
</dbReference>
<evidence type="ECO:0000313" key="6">
    <source>
        <dbReference type="EMBL" id="AKU17526.1"/>
    </source>
</evidence>
<keyword evidence="2" id="KW-0645">Protease</keyword>
<evidence type="ECO:0000256" key="4">
    <source>
        <dbReference type="ARBA" id="ARBA00022807"/>
    </source>
</evidence>
<dbReference type="SUPFAM" id="SSF54001">
    <property type="entry name" value="Cysteine proteinases"/>
    <property type="match status" value="1"/>
</dbReference>
<keyword evidence="4" id="KW-0788">Thiol protease</keyword>
<name>A0A0K1JLD5_9MICO</name>
<dbReference type="OrthoDB" id="4872947at2"/>
<evidence type="ECO:0000259" key="5">
    <source>
        <dbReference type="PROSITE" id="PS51935"/>
    </source>
</evidence>
<dbReference type="PROSITE" id="PS51935">
    <property type="entry name" value="NLPC_P60"/>
    <property type="match status" value="1"/>
</dbReference>
<gene>
    <name evidence="6" type="ORF">VV02_19560</name>
</gene>